<name>A0AC60PHU8_IXOPE</name>
<gene>
    <name evidence="1" type="ORF">HPB47_004088</name>
</gene>
<evidence type="ECO:0000313" key="2">
    <source>
        <dbReference type="Proteomes" id="UP000805193"/>
    </source>
</evidence>
<proteinExistence type="predicted"/>
<feature type="non-terminal residue" evidence="1">
    <location>
        <position position="200"/>
    </location>
</feature>
<accession>A0AC60PHU8</accession>
<keyword evidence="2" id="KW-1185">Reference proteome</keyword>
<organism evidence="1 2">
    <name type="scientific">Ixodes persulcatus</name>
    <name type="common">Taiga tick</name>
    <dbReference type="NCBI Taxonomy" id="34615"/>
    <lineage>
        <taxon>Eukaryota</taxon>
        <taxon>Metazoa</taxon>
        <taxon>Ecdysozoa</taxon>
        <taxon>Arthropoda</taxon>
        <taxon>Chelicerata</taxon>
        <taxon>Arachnida</taxon>
        <taxon>Acari</taxon>
        <taxon>Parasitiformes</taxon>
        <taxon>Ixodida</taxon>
        <taxon>Ixodoidea</taxon>
        <taxon>Ixodidae</taxon>
        <taxon>Ixodinae</taxon>
        <taxon>Ixodes</taxon>
    </lineage>
</organism>
<dbReference type="EMBL" id="JABSTQ010010619">
    <property type="protein sequence ID" value="KAG0419472.1"/>
    <property type="molecule type" value="Genomic_DNA"/>
</dbReference>
<comment type="caution">
    <text evidence="1">The sequence shown here is derived from an EMBL/GenBank/DDBJ whole genome shotgun (WGS) entry which is preliminary data.</text>
</comment>
<evidence type="ECO:0000313" key="1">
    <source>
        <dbReference type="EMBL" id="KAG0419472.1"/>
    </source>
</evidence>
<sequence length="200" mass="23366">LNRSARSTFVSPLKPPSEVTRRDRPAYVKRKQTELEQVVTENSRSRMRLAYDENVASGSSEQKCSTCTEWADNIRRAFATTASPRERCQLLTLLPSALTRNEVQKIIPEASIYIINRSRKLRDDHGVWYVPDPYTRCKMTTMKDLSDEATLCLIALVEEFPQLWCLQNDQYRNSGIKSELWKQIENEMERRYCQYGPYTE</sequence>
<dbReference type="Proteomes" id="UP000805193">
    <property type="component" value="Unassembled WGS sequence"/>
</dbReference>
<protein>
    <submittedName>
        <fullName evidence="1">Uncharacterized protein</fullName>
    </submittedName>
</protein>
<feature type="non-terminal residue" evidence="1">
    <location>
        <position position="1"/>
    </location>
</feature>
<reference evidence="1 2" key="1">
    <citation type="journal article" date="2020" name="Cell">
        <title>Large-Scale Comparative Analyses of Tick Genomes Elucidate Their Genetic Diversity and Vector Capacities.</title>
        <authorList>
            <consortium name="Tick Genome and Microbiome Consortium (TIGMIC)"/>
            <person name="Jia N."/>
            <person name="Wang J."/>
            <person name="Shi W."/>
            <person name="Du L."/>
            <person name="Sun Y."/>
            <person name="Zhan W."/>
            <person name="Jiang J.F."/>
            <person name="Wang Q."/>
            <person name="Zhang B."/>
            <person name="Ji P."/>
            <person name="Bell-Sakyi L."/>
            <person name="Cui X.M."/>
            <person name="Yuan T.T."/>
            <person name="Jiang B.G."/>
            <person name="Yang W.F."/>
            <person name="Lam T.T."/>
            <person name="Chang Q.C."/>
            <person name="Ding S.J."/>
            <person name="Wang X.J."/>
            <person name="Zhu J.G."/>
            <person name="Ruan X.D."/>
            <person name="Zhao L."/>
            <person name="Wei J.T."/>
            <person name="Ye R.Z."/>
            <person name="Que T.C."/>
            <person name="Du C.H."/>
            <person name="Zhou Y.H."/>
            <person name="Cheng J.X."/>
            <person name="Dai P.F."/>
            <person name="Guo W.B."/>
            <person name="Han X.H."/>
            <person name="Huang E.J."/>
            <person name="Li L.F."/>
            <person name="Wei W."/>
            <person name="Gao Y.C."/>
            <person name="Liu J.Z."/>
            <person name="Shao H.Z."/>
            <person name="Wang X."/>
            <person name="Wang C.C."/>
            <person name="Yang T.C."/>
            <person name="Huo Q.B."/>
            <person name="Li W."/>
            <person name="Chen H.Y."/>
            <person name="Chen S.E."/>
            <person name="Zhou L.G."/>
            <person name="Ni X.B."/>
            <person name="Tian J.H."/>
            <person name="Sheng Y."/>
            <person name="Liu T."/>
            <person name="Pan Y.S."/>
            <person name="Xia L.Y."/>
            <person name="Li J."/>
            <person name="Zhao F."/>
            <person name="Cao W.C."/>
        </authorList>
    </citation>
    <scope>NUCLEOTIDE SEQUENCE [LARGE SCALE GENOMIC DNA]</scope>
    <source>
        <strain evidence="1">Iper-2018</strain>
    </source>
</reference>